<dbReference type="RefSeq" id="WP_075010700.1">
    <property type="nucleotide sequence ID" value="NZ_FOAP01000027.1"/>
</dbReference>
<dbReference type="EMBL" id="FOAP01000027">
    <property type="protein sequence ID" value="SEM99019.1"/>
    <property type="molecule type" value="Genomic_DNA"/>
</dbReference>
<dbReference type="Pfam" id="PF01244">
    <property type="entry name" value="Peptidase_M19"/>
    <property type="match status" value="1"/>
</dbReference>
<proteinExistence type="predicted"/>
<feature type="signal peptide" evidence="2">
    <location>
        <begin position="1"/>
        <end position="21"/>
    </location>
</feature>
<gene>
    <name evidence="3" type="ORF">SAMN05444354_12794</name>
</gene>
<reference evidence="4" key="1">
    <citation type="submission" date="2016-10" db="EMBL/GenBank/DDBJ databases">
        <authorList>
            <person name="Varghese N."/>
            <person name="Submissions S."/>
        </authorList>
    </citation>
    <scope>NUCLEOTIDE SEQUENCE [LARGE SCALE GENOMIC DNA]</scope>
    <source>
        <strain evidence="4">DSM 17044</strain>
    </source>
</reference>
<keyword evidence="4" id="KW-1185">Reference proteome</keyword>
<feature type="region of interest" description="Disordered" evidence="1">
    <location>
        <begin position="60"/>
        <end position="80"/>
    </location>
</feature>
<dbReference type="GO" id="GO:0006508">
    <property type="term" value="P:proteolysis"/>
    <property type="evidence" value="ECO:0007669"/>
    <property type="project" value="InterPro"/>
</dbReference>
<evidence type="ECO:0000313" key="4">
    <source>
        <dbReference type="Proteomes" id="UP000182719"/>
    </source>
</evidence>
<dbReference type="SUPFAM" id="SSF51556">
    <property type="entry name" value="Metallo-dependent hydrolases"/>
    <property type="match status" value="1"/>
</dbReference>
<dbReference type="InterPro" id="IPR008257">
    <property type="entry name" value="Pept_M19"/>
</dbReference>
<dbReference type="Proteomes" id="UP000182719">
    <property type="component" value="Unassembled WGS sequence"/>
</dbReference>
<sequence>MRPLPSLACLAALTTLSCAHGSNPAGAPGSTDLAARARALAQRLIIADGHVDVPYRLQETLGPDGEPTEDISQRTPGGDFDYPRAVEGGLDVPFMSIYIPADLQQTPGASKTLADTLIDRVEQIARKSPEKFAMAYSVEEAQRNTKEGKISFALGIENGSALEDSLANVAHFQRRGVRYITLTHSKDNLLSDASFNTGKRTWNGLSPFGREVVAEMNRVGIMVDVAHLSDDAIRQAVEVSQVPVIASHSSCRHFTPGFERNISDELIRAVAAKGGVVMINFGSSFLTAEANASLEKFHKAIQAFMESRSIKSFGAPEVAAFIKSYQAEHPVTLARVEDVADHIEHVVKLVGIEHVGLGSDFDGVGPTLPTGLKDVSQYPNLFRVLLERGHSEADIEKIASGNVFRVWKQAAAHAASK</sequence>
<dbReference type="Gene3D" id="3.20.20.140">
    <property type="entry name" value="Metal-dependent hydrolases"/>
    <property type="match status" value="1"/>
</dbReference>
<accession>A0A1H8CVV7</accession>
<keyword evidence="2" id="KW-0732">Signal</keyword>
<dbReference type="PROSITE" id="PS51257">
    <property type="entry name" value="PROKAR_LIPOPROTEIN"/>
    <property type="match status" value="1"/>
</dbReference>
<evidence type="ECO:0000256" key="2">
    <source>
        <dbReference type="SAM" id="SignalP"/>
    </source>
</evidence>
<dbReference type="OrthoDB" id="9804920at2"/>
<dbReference type="PROSITE" id="PS51365">
    <property type="entry name" value="RENAL_DIPEPTIDASE_2"/>
    <property type="match status" value="1"/>
</dbReference>
<dbReference type="CDD" id="cd01301">
    <property type="entry name" value="rDP_like"/>
    <property type="match status" value="1"/>
</dbReference>
<dbReference type="GO" id="GO:0070573">
    <property type="term" value="F:metallodipeptidase activity"/>
    <property type="evidence" value="ECO:0007669"/>
    <property type="project" value="InterPro"/>
</dbReference>
<dbReference type="InterPro" id="IPR032466">
    <property type="entry name" value="Metal_Hydrolase"/>
</dbReference>
<organism evidence="3 4">
    <name type="scientific">Stigmatella aurantiaca</name>
    <dbReference type="NCBI Taxonomy" id="41"/>
    <lineage>
        <taxon>Bacteria</taxon>
        <taxon>Pseudomonadati</taxon>
        <taxon>Myxococcota</taxon>
        <taxon>Myxococcia</taxon>
        <taxon>Myxococcales</taxon>
        <taxon>Cystobacterineae</taxon>
        <taxon>Archangiaceae</taxon>
        <taxon>Stigmatella</taxon>
    </lineage>
</organism>
<protein>
    <submittedName>
        <fullName evidence="3">Membrane dipeptidase</fullName>
    </submittedName>
</protein>
<evidence type="ECO:0000313" key="3">
    <source>
        <dbReference type="EMBL" id="SEM99019.1"/>
    </source>
</evidence>
<dbReference type="AlphaFoldDB" id="A0A1H8CVV7"/>
<evidence type="ECO:0000256" key="1">
    <source>
        <dbReference type="SAM" id="MobiDB-lite"/>
    </source>
</evidence>
<dbReference type="PANTHER" id="PTHR10443">
    <property type="entry name" value="MICROSOMAL DIPEPTIDASE"/>
    <property type="match status" value="1"/>
</dbReference>
<dbReference type="PANTHER" id="PTHR10443:SF12">
    <property type="entry name" value="DIPEPTIDASE"/>
    <property type="match status" value="1"/>
</dbReference>
<name>A0A1H8CVV7_STIAU</name>
<feature type="chain" id="PRO_5010271197" evidence="2">
    <location>
        <begin position="22"/>
        <end position="417"/>
    </location>
</feature>